<sequence>LGPHQPKNQREIDSRSVYVSNIPFKISPWKLKVLFCQGADGVPGCGSTSVNRVTIVCDRVTGLPKGYAYIEFAHESDAAAAVRFDGLQVDGRVIGVKSKRTNVPGVHS</sequence>
<name>A0A1E3NV27_9ASCO</name>
<accession>A0A1E3NV27</accession>
<organism evidence="4 5">
    <name type="scientific">Pichia membranifaciens NRRL Y-2026</name>
    <dbReference type="NCBI Taxonomy" id="763406"/>
    <lineage>
        <taxon>Eukaryota</taxon>
        <taxon>Fungi</taxon>
        <taxon>Dikarya</taxon>
        <taxon>Ascomycota</taxon>
        <taxon>Saccharomycotina</taxon>
        <taxon>Pichiomycetes</taxon>
        <taxon>Pichiales</taxon>
        <taxon>Pichiaceae</taxon>
        <taxon>Pichia</taxon>
    </lineage>
</organism>
<dbReference type="PANTHER" id="PTHR23236:SF12">
    <property type="entry name" value="EUKARYOTIC INITIATION FACTOR 4B-RELATED"/>
    <property type="match status" value="1"/>
</dbReference>
<dbReference type="PANTHER" id="PTHR23236">
    <property type="entry name" value="EUKARYOTIC TRANSLATION INITIATION FACTOR 4B/4H"/>
    <property type="match status" value="1"/>
</dbReference>
<dbReference type="PROSITE" id="PS50102">
    <property type="entry name" value="RRM"/>
    <property type="match status" value="1"/>
</dbReference>
<dbReference type="AlphaFoldDB" id="A0A1E3NV27"/>
<dbReference type="RefSeq" id="XP_019020631.1">
    <property type="nucleotide sequence ID" value="XM_019162245.1"/>
</dbReference>
<dbReference type="InterPro" id="IPR012677">
    <property type="entry name" value="Nucleotide-bd_a/b_plait_sf"/>
</dbReference>
<keyword evidence="1 2" id="KW-0694">RNA-binding</keyword>
<evidence type="ECO:0000313" key="5">
    <source>
        <dbReference type="Proteomes" id="UP000094455"/>
    </source>
</evidence>
<dbReference type="Gene3D" id="3.30.70.330">
    <property type="match status" value="1"/>
</dbReference>
<dbReference type="STRING" id="763406.A0A1E3NV27"/>
<dbReference type="SUPFAM" id="SSF54928">
    <property type="entry name" value="RNA-binding domain, RBD"/>
    <property type="match status" value="1"/>
</dbReference>
<gene>
    <name evidence="4" type="ORF">PICMEDRAFT_22290</name>
</gene>
<evidence type="ECO:0000259" key="3">
    <source>
        <dbReference type="PROSITE" id="PS50102"/>
    </source>
</evidence>
<proteinExistence type="predicted"/>
<dbReference type="SMART" id="SM00360">
    <property type="entry name" value="RRM"/>
    <property type="match status" value="1"/>
</dbReference>
<evidence type="ECO:0000256" key="1">
    <source>
        <dbReference type="ARBA" id="ARBA00022884"/>
    </source>
</evidence>
<dbReference type="InterPro" id="IPR000504">
    <property type="entry name" value="RRM_dom"/>
</dbReference>
<dbReference type="GO" id="GO:0008143">
    <property type="term" value="F:poly(A) binding"/>
    <property type="evidence" value="ECO:0007669"/>
    <property type="project" value="TreeGrafter"/>
</dbReference>
<protein>
    <recommendedName>
        <fullName evidence="3">RRM domain-containing protein</fullName>
    </recommendedName>
</protein>
<reference evidence="4 5" key="1">
    <citation type="journal article" date="2016" name="Proc. Natl. Acad. Sci. U.S.A.">
        <title>Comparative genomics of biotechnologically important yeasts.</title>
        <authorList>
            <person name="Riley R."/>
            <person name="Haridas S."/>
            <person name="Wolfe K.H."/>
            <person name="Lopes M.R."/>
            <person name="Hittinger C.T."/>
            <person name="Goeker M."/>
            <person name="Salamov A.A."/>
            <person name="Wisecaver J.H."/>
            <person name="Long T.M."/>
            <person name="Calvey C.H."/>
            <person name="Aerts A.L."/>
            <person name="Barry K.W."/>
            <person name="Choi C."/>
            <person name="Clum A."/>
            <person name="Coughlan A.Y."/>
            <person name="Deshpande S."/>
            <person name="Douglass A.P."/>
            <person name="Hanson S.J."/>
            <person name="Klenk H.-P."/>
            <person name="LaButti K.M."/>
            <person name="Lapidus A."/>
            <person name="Lindquist E.A."/>
            <person name="Lipzen A.M."/>
            <person name="Meier-Kolthoff J.P."/>
            <person name="Ohm R.A."/>
            <person name="Otillar R.P."/>
            <person name="Pangilinan J.L."/>
            <person name="Peng Y."/>
            <person name="Rokas A."/>
            <person name="Rosa C.A."/>
            <person name="Scheuner C."/>
            <person name="Sibirny A.A."/>
            <person name="Slot J.C."/>
            <person name="Stielow J.B."/>
            <person name="Sun H."/>
            <person name="Kurtzman C.P."/>
            <person name="Blackwell M."/>
            <person name="Grigoriev I.V."/>
            <person name="Jeffries T.W."/>
        </authorList>
    </citation>
    <scope>NUCLEOTIDE SEQUENCE [LARGE SCALE GENOMIC DNA]</scope>
    <source>
        <strain evidence="4 5">NRRL Y-2026</strain>
    </source>
</reference>
<feature type="domain" description="RRM" evidence="3">
    <location>
        <begin position="15"/>
        <end position="101"/>
    </location>
</feature>
<dbReference type="GeneID" id="30178932"/>
<dbReference type="Proteomes" id="UP000094455">
    <property type="component" value="Unassembled WGS sequence"/>
</dbReference>
<dbReference type="InterPro" id="IPR035979">
    <property type="entry name" value="RBD_domain_sf"/>
</dbReference>
<dbReference type="EMBL" id="KV454001">
    <property type="protein sequence ID" value="ODQ49518.1"/>
    <property type="molecule type" value="Genomic_DNA"/>
</dbReference>
<dbReference type="OrthoDB" id="4726at2759"/>
<evidence type="ECO:0000256" key="2">
    <source>
        <dbReference type="PROSITE-ProRule" id="PRU00176"/>
    </source>
</evidence>
<keyword evidence="5" id="KW-1185">Reference proteome</keyword>
<dbReference type="Pfam" id="PF00076">
    <property type="entry name" value="RRM_1"/>
    <property type="match status" value="1"/>
</dbReference>
<feature type="non-terminal residue" evidence="4">
    <location>
        <position position="1"/>
    </location>
</feature>
<evidence type="ECO:0000313" key="4">
    <source>
        <dbReference type="EMBL" id="ODQ49518.1"/>
    </source>
</evidence>
<feature type="non-terminal residue" evidence="4">
    <location>
        <position position="108"/>
    </location>
</feature>